<evidence type="ECO:0000313" key="4">
    <source>
        <dbReference type="EMBL" id="CEK82623.1"/>
    </source>
</evidence>
<dbReference type="PANTHER" id="PTHR10933">
    <property type="entry name" value="IMMUNOGLOBULIN-BINDING PROTEIN 1"/>
    <property type="match status" value="1"/>
</dbReference>
<feature type="region of interest" description="Disordered" evidence="2">
    <location>
        <begin position="299"/>
        <end position="367"/>
    </location>
</feature>
<organism evidence="4">
    <name type="scientific">Arion vulgaris</name>
    <dbReference type="NCBI Taxonomy" id="1028688"/>
    <lineage>
        <taxon>Eukaryota</taxon>
        <taxon>Metazoa</taxon>
        <taxon>Spiralia</taxon>
        <taxon>Lophotrochozoa</taxon>
        <taxon>Mollusca</taxon>
        <taxon>Gastropoda</taxon>
        <taxon>Heterobranchia</taxon>
        <taxon>Euthyneura</taxon>
        <taxon>Panpulmonata</taxon>
        <taxon>Eupulmonata</taxon>
        <taxon>Stylommatophora</taxon>
        <taxon>Helicina</taxon>
        <taxon>Arionoidea</taxon>
        <taxon>Arionidae</taxon>
        <taxon>Arion</taxon>
    </lineage>
</organism>
<dbReference type="EMBL" id="HACG01035758">
    <property type="protein sequence ID" value="CEK82623.1"/>
    <property type="molecule type" value="Transcribed_RNA"/>
</dbReference>
<evidence type="ECO:0000313" key="3">
    <source>
        <dbReference type="EMBL" id="CEK82620.1"/>
    </source>
</evidence>
<dbReference type="GO" id="GO:0005829">
    <property type="term" value="C:cytosol"/>
    <property type="evidence" value="ECO:0007669"/>
    <property type="project" value="TreeGrafter"/>
</dbReference>
<sequence>MAASGSKTFDSEFDSESESELTLPECFDLVFKLHQDLETTNESTSSDQIQKRLRDGTILCERAIRIVNELNLFSFNEEIEEVSTNEVRYMLLSAFLAYLSGLNTHLPRIMAVNKSKLCYSDFLKLLKSYGVINFYVDLPEDDEETSEIAVRQAPPRHQDVNALSAQRNSKIQRFKEKKAMEKQLADLKVYMDKEHVDDEIKREFYLMLLKHWANRAVDEIDSCNLELEMLKHREAMIKEGNGYGMMNKLSYKSEASKSKPFRPFILTKTKLQKQVFGAGYPSLPTMTVDEFYEEKLKEGTLSESVQGHSLQNWAMDPDKDAEDRDREDAEKEHNVENDDPEALQRARAMDDWKDDHRRGEGNRYNKG</sequence>
<dbReference type="InterPro" id="IPR038511">
    <property type="entry name" value="TAP42/TAP46-like_sf"/>
</dbReference>
<dbReference type="Gene3D" id="1.25.40.540">
    <property type="entry name" value="TAP42-like family"/>
    <property type="match status" value="1"/>
</dbReference>
<evidence type="ECO:0000256" key="1">
    <source>
        <dbReference type="ARBA" id="ARBA00034730"/>
    </source>
</evidence>
<dbReference type="PANTHER" id="PTHR10933:SF9">
    <property type="entry name" value="IMMUNOGLOBULIN-BINDING PROTEIN 1"/>
    <property type="match status" value="1"/>
</dbReference>
<gene>
    <name evidence="4" type="primary">ORF132575</name>
    <name evidence="3" type="synonym">ORF132562</name>
</gene>
<protein>
    <recommendedName>
        <fullName evidence="5">Immunoglobulin-binding protein 1</fullName>
    </recommendedName>
</protein>
<feature type="compositionally biased region" description="Polar residues" evidence="2">
    <location>
        <begin position="301"/>
        <end position="312"/>
    </location>
</feature>
<name>A0A0B7AP58_9EUPU</name>
<accession>A0A0B7AP58</accession>
<dbReference type="FunFam" id="1.25.40.540:FF:000003">
    <property type="entry name" value="Immunoglobulin (CD79A)-binding protein 1"/>
    <property type="match status" value="1"/>
</dbReference>
<evidence type="ECO:0000256" key="2">
    <source>
        <dbReference type="SAM" id="MobiDB-lite"/>
    </source>
</evidence>
<dbReference type="AlphaFoldDB" id="A0A0B7AP58"/>
<dbReference type="InterPro" id="IPR007304">
    <property type="entry name" value="TAP46-like"/>
</dbReference>
<dbReference type="GO" id="GO:0051721">
    <property type="term" value="F:protein phosphatase 2A binding"/>
    <property type="evidence" value="ECO:0007669"/>
    <property type="project" value="TreeGrafter"/>
</dbReference>
<comment type="similarity">
    <text evidence="1">Belongs to the IGBP1/TAP42 family.</text>
</comment>
<feature type="compositionally biased region" description="Basic and acidic residues" evidence="2">
    <location>
        <begin position="316"/>
        <end position="367"/>
    </location>
</feature>
<dbReference type="GO" id="GO:0035303">
    <property type="term" value="P:regulation of dephosphorylation"/>
    <property type="evidence" value="ECO:0007669"/>
    <property type="project" value="TreeGrafter"/>
</dbReference>
<dbReference type="EMBL" id="HACG01035755">
    <property type="protein sequence ID" value="CEK82620.1"/>
    <property type="molecule type" value="Transcribed_RNA"/>
</dbReference>
<dbReference type="GO" id="GO:0009966">
    <property type="term" value="P:regulation of signal transduction"/>
    <property type="evidence" value="ECO:0007669"/>
    <property type="project" value="InterPro"/>
</dbReference>
<reference evidence="4" key="1">
    <citation type="submission" date="2014-12" db="EMBL/GenBank/DDBJ databases">
        <title>Insight into the proteome of Arion vulgaris.</title>
        <authorList>
            <person name="Aradska J."/>
            <person name="Bulat T."/>
            <person name="Smidak R."/>
            <person name="Sarate P."/>
            <person name="Gangsoo J."/>
            <person name="Sialana F."/>
            <person name="Bilban M."/>
            <person name="Lubec G."/>
        </authorList>
    </citation>
    <scope>NUCLEOTIDE SEQUENCE</scope>
    <source>
        <tissue evidence="4">Skin</tissue>
    </source>
</reference>
<proteinExistence type="inferred from homology"/>
<evidence type="ECO:0008006" key="5">
    <source>
        <dbReference type="Google" id="ProtNLM"/>
    </source>
</evidence>
<dbReference type="Pfam" id="PF04177">
    <property type="entry name" value="TAP42"/>
    <property type="match status" value="1"/>
</dbReference>